<dbReference type="Pfam" id="PF03544">
    <property type="entry name" value="TonB_C"/>
    <property type="match status" value="1"/>
</dbReference>
<dbReference type="Proteomes" id="UP000620046">
    <property type="component" value="Unassembled WGS sequence"/>
</dbReference>
<dbReference type="SUPFAM" id="SSF74653">
    <property type="entry name" value="TolA/TonB C-terminal domain"/>
    <property type="match status" value="1"/>
</dbReference>
<evidence type="ECO:0000259" key="11">
    <source>
        <dbReference type="PROSITE" id="PS52015"/>
    </source>
</evidence>
<dbReference type="InterPro" id="IPR006597">
    <property type="entry name" value="Sel1-like"/>
</dbReference>
<evidence type="ECO:0000313" key="12">
    <source>
        <dbReference type="EMBL" id="GGA37423.1"/>
    </source>
</evidence>
<evidence type="ECO:0000313" key="13">
    <source>
        <dbReference type="Proteomes" id="UP000620046"/>
    </source>
</evidence>
<organism evidence="12 13">
    <name type="scientific">Dyella nitratireducens</name>
    <dbReference type="NCBI Taxonomy" id="1849580"/>
    <lineage>
        <taxon>Bacteria</taxon>
        <taxon>Pseudomonadati</taxon>
        <taxon>Pseudomonadota</taxon>
        <taxon>Gammaproteobacteria</taxon>
        <taxon>Lysobacterales</taxon>
        <taxon>Rhodanobacteraceae</taxon>
        <taxon>Dyella</taxon>
    </lineage>
</organism>
<dbReference type="PANTHER" id="PTHR33446:SF2">
    <property type="entry name" value="PROTEIN TONB"/>
    <property type="match status" value="1"/>
</dbReference>
<protein>
    <recommendedName>
        <fullName evidence="11">TonB C-terminal domain-containing protein</fullName>
    </recommendedName>
</protein>
<dbReference type="Pfam" id="PF08238">
    <property type="entry name" value="Sel1"/>
    <property type="match status" value="2"/>
</dbReference>
<keyword evidence="3" id="KW-0813">Transport</keyword>
<dbReference type="PANTHER" id="PTHR33446">
    <property type="entry name" value="PROTEIN TONB-RELATED"/>
    <property type="match status" value="1"/>
</dbReference>
<dbReference type="InterPro" id="IPR051045">
    <property type="entry name" value="TonB-dependent_transducer"/>
</dbReference>
<keyword evidence="10" id="KW-0732">Signal</keyword>
<keyword evidence="7" id="KW-0653">Protein transport</keyword>
<dbReference type="InterPro" id="IPR006260">
    <property type="entry name" value="TonB/TolA_C"/>
</dbReference>
<evidence type="ECO:0000256" key="7">
    <source>
        <dbReference type="ARBA" id="ARBA00022927"/>
    </source>
</evidence>
<keyword evidence="6" id="KW-0812">Transmembrane</keyword>
<dbReference type="Gene3D" id="3.30.1150.10">
    <property type="match status" value="1"/>
</dbReference>
<proteinExistence type="inferred from homology"/>
<feature type="chain" id="PRO_5047126585" description="TonB C-terminal domain-containing protein" evidence="10">
    <location>
        <begin position="24"/>
        <end position="503"/>
    </location>
</feature>
<keyword evidence="8" id="KW-1133">Transmembrane helix</keyword>
<feature type="domain" description="TonB C-terminal" evidence="11">
    <location>
        <begin position="408"/>
        <end position="503"/>
    </location>
</feature>
<keyword evidence="9" id="KW-0472">Membrane</keyword>
<keyword evidence="5" id="KW-0997">Cell inner membrane</keyword>
<dbReference type="Gene3D" id="1.25.40.10">
    <property type="entry name" value="Tetratricopeptide repeat domain"/>
    <property type="match status" value="1"/>
</dbReference>
<reference evidence="13" key="1">
    <citation type="journal article" date="2019" name="Int. J. Syst. Evol. Microbiol.">
        <title>The Global Catalogue of Microorganisms (GCM) 10K type strain sequencing project: providing services to taxonomists for standard genome sequencing and annotation.</title>
        <authorList>
            <consortium name="The Broad Institute Genomics Platform"/>
            <consortium name="The Broad Institute Genome Sequencing Center for Infectious Disease"/>
            <person name="Wu L."/>
            <person name="Ma J."/>
        </authorList>
    </citation>
    <scope>NUCLEOTIDE SEQUENCE [LARGE SCALE GENOMIC DNA]</scope>
    <source>
        <strain evidence="13">CGMCC 1.15439</strain>
    </source>
</reference>
<evidence type="ECO:0000256" key="8">
    <source>
        <dbReference type="ARBA" id="ARBA00022989"/>
    </source>
</evidence>
<comment type="caution">
    <text evidence="12">The sequence shown here is derived from an EMBL/GenBank/DDBJ whole genome shotgun (WGS) entry which is preliminary data.</text>
</comment>
<keyword evidence="13" id="KW-1185">Reference proteome</keyword>
<dbReference type="NCBIfam" id="TIGR01352">
    <property type="entry name" value="tonB_Cterm"/>
    <property type="match status" value="1"/>
</dbReference>
<evidence type="ECO:0000256" key="10">
    <source>
        <dbReference type="SAM" id="SignalP"/>
    </source>
</evidence>
<dbReference type="InterPro" id="IPR011990">
    <property type="entry name" value="TPR-like_helical_dom_sf"/>
</dbReference>
<feature type="signal peptide" evidence="10">
    <location>
        <begin position="1"/>
        <end position="23"/>
    </location>
</feature>
<dbReference type="InterPro" id="IPR037682">
    <property type="entry name" value="TonB_C"/>
</dbReference>
<dbReference type="SUPFAM" id="SSF81901">
    <property type="entry name" value="HCP-like"/>
    <property type="match status" value="1"/>
</dbReference>
<name>A0ABQ1G601_9GAMM</name>
<evidence type="ECO:0000256" key="1">
    <source>
        <dbReference type="ARBA" id="ARBA00004383"/>
    </source>
</evidence>
<sequence length="503" mass="53471">MEKKAVLAAMFIGGLLAATLGWAQQLPGAPDAAHEADLNTALSAYHHGDYAPLLKLVQPRAAKGEPGARTLLGLIYLDGLAVPKDDAKAANLFGQAALAGNSWAVEQLGVMYFQGRVGGMRNPVVGYALSESALAGMSDQLERPKIHARLSSERRSMTAEQVTQARVLADEIQRLGLLAALRDYLSDSTADQVLCQVPSGPNACNESIPGAPPIPLTIDAQGVIHKDGTEPSSAELKDRFMVVASMVPQPEIVVTVNSNGALASDAVQLLLAQARDAGVALVSVVPGTSLDSVPQEGDHHLSFILAQASADPEGRDIAVVPAFVVPRFRPDRQPVLVWMDERGKVTAARLDTRYPVAKPDMDAVQKAAQFNYEPCLKGDVGTPCFVEVWVPTSAPLQMDTSSGRKHELTIVPGSVLTKTTPSYPAEAVSGLHEGTVTLLVLVSTKGLPTEITFSQSSGYRDLDDAAKNAVMDWTFKPQTVEGVAIDSYMKIPVNFGLNRTQAK</sequence>
<comment type="subcellular location">
    <subcellularLocation>
        <location evidence="1">Cell inner membrane</location>
        <topology evidence="1">Single-pass membrane protein</topology>
        <orientation evidence="1">Periplasmic side</orientation>
    </subcellularLocation>
</comment>
<comment type="similarity">
    <text evidence="2">Belongs to the TonB family.</text>
</comment>
<evidence type="ECO:0000256" key="4">
    <source>
        <dbReference type="ARBA" id="ARBA00022475"/>
    </source>
</evidence>
<evidence type="ECO:0000256" key="5">
    <source>
        <dbReference type="ARBA" id="ARBA00022519"/>
    </source>
</evidence>
<dbReference type="SMART" id="SM00671">
    <property type="entry name" value="SEL1"/>
    <property type="match status" value="1"/>
</dbReference>
<evidence type="ECO:0000256" key="3">
    <source>
        <dbReference type="ARBA" id="ARBA00022448"/>
    </source>
</evidence>
<evidence type="ECO:0000256" key="9">
    <source>
        <dbReference type="ARBA" id="ARBA00023136"/>
    </source>
</evidence>
<evidence type="ECO:0000256" key="2">
    <source>
        <dbReference type="ARBA" id="ARBA00006555"/>
    </source>
</evidence>
<dbReference type="EMBL" id="BMJA01000002">
    <property type="protein sequence ID" value="GGA37423.1"/>
    <property type="molecule type" value="Genomic_DNA"/>
</dbReference>
<gene>
    <name evidence="12" type="ORF">GCM10010981_28210</name>
</gene>
<dbReference type="PROSITE" id="PS52015">
    <property type="entry name" value="TONB_CTD"/>
    <property type="match status" value="1"/>
</dbReference>
<evidence type="ECO:0000256" key="6">
    <source>
        <dbReference type="ARBA" id="ARBA00022692"/>
    </source>
</evidence>
<accession>A0ABQ1G601</accession>
<dbReference type="RefSeq" id="WP_188794928.1">
    <property type="nucleotide sequence ID" value="NZ_BMJA01000002.1"/>
</dbReference>
<keyword evidence="4" id="KW-1003">Cell membrane</keyword>